<dbReference type="PANTHER" id="PTHR33284:SF1">
    <property type="entry name" value="RIBOSOMAL PROTEIN L25_GLN-TRNA SYNTHETASE, ANTI-CODON-BINDING DOMAIN-CONTAINING PROTEIN"/>
    <property type="match status" value="1"/>
</dbReference>
<organism evidence="9 10">
    <name type="scientific">Candidatus Staskawiczbacteria bacterium CG10_big_fil_rev_8_21_14_0_10_38_10</name>
    <dbReference type="NCBI Taxonomy" id="1974891"/>
    <lineage>
        <taxon>Bacteria</taxon>
        <taxon>Candidatus Staskawicziibacteriota</taxon>
    </lineage>
</organism>
<dbReference type="Proteomes" id="UP000236946">
    <property type="component" value="Unassembled WGS sequence"/>
</dbReference>
<evidence type="ECO:0000256" key="1">
    <source>
        <dbReference type="ARBA" id="ARBA00022730"/>
    </source>
</evidence>
<dbReference type="HAMAP" id="MF_01334">
    <property type="entry name" value="Ribosomal_bL25_CTC"/>
    <property type="match status" value="1"/>
</dbReference>
<evidence type="ECO:0000256" key="5">
    <source>
        <dbReference type="HAMAP-Rule" id="MF_01334"/>
    </source>
</evidence>
<dbReference type="PANTHER" id="PTHR33284">
    <property type="entry name" value="RIBOSOMAL PROTEIN L25/GLN-TRNA SYNTHETASE, ANTI-CODON-BINDING DOMAIN-CONTAINING PROTEIN"/>
    <property type="match status" value="1"/>
</dbReference>
<dbReference type="GO" id="GO:0006412">
    <property type="term" value="P:translation"/>
    <property type="evidence" value="ECO:0007669"/>
    <property type="project" value="UniProtKB-UniRule"/>
</dbReference>
<evidence type="ECO:0000256" key="6">
    <source>
        <dbReference type="SAM" id="MobiDB-lite"/>
    </source>
</evidence>
<proteinExistence type="inferred from homology"/>
<evidence type="ECO:0000256" key="2">
    <source>
        <dbReference type="ARBA" id="ARBA00022884"/>
    </source>
</evidence>
<evidence type="ECO:0000313" key="9">
    <source>
        <dbReference type="EMBL" id="PJE69695.1"/>
    </source>
</evidence>
<evidence type="ECO:0000256" key="4">
    <source>
        <dbReference type="ARBA" id="ARBA00023274"/>
    </source>
</evidence>
<dbReference type="SUPFAM" id="SSF50715">
    <property type="entry name" value="Ribosomal protein L25-like"/>
    <property type="match status" value="1"/>
</dbReference>
<dbReference type="GO" id="GO:0003735">
    <property type="term" value="F:structural constituent of ribosome"/>
    <property type="evidence" value="ECO:0007669"/>
    <property type="project" value="InterPro"/>
</dbReference>
<comment type="subunit">
    <text evidence="5">Part of the 50S ribosomal subunit; part of the 5S rRNA/L5/L18/L25 subcomplex. Contacts the 5S rRNA. Binds to the 5S rRNA independently of L5 and L18.</text>
</comment>
<comment type="caution">
    <text evidence="9">The sequence shown here is derived from an EMBL/GenBank/DDBJ whole genome shotgun (WGS) entry which is preliminary data.</text>
</comment>
<dbReference type="InterPro" id="IPR020930">
    <property type="entry name" value="Ribosomal_uL5_bac-type"/>
</dbReference>
<dbReference type="GO" id="GO:0008097">
    <property type="term" value="F:5S rRNA binding"/>
    <property type="evidence" value="ECO:0007669"/>
    <property type="project" value="InterPro"/>
</dbReference>
<dbReference type="Pfam" id="PF14693">
    <property type="entry name" value="Ribosomal_TL5_C"/>
    <property type="match status" value="1"/>
</dbReference>
<evidence type="ECO:0000256" key="3">
    <source>
        <dbReference type="ARBA" id="ARBA00022980"/>
    </source>
</evidence>
<evidence type="ECO:0000259" key="7">
    <source>
        <dbReference type="Pfam" id="PF01386"/>
    </source>
</evidence>
<keyword evidence="4 5" id="KW-0687">Ribonucleoprotein</keyword>
<dbReference type="AlphaFoldDB" id="A0A2H9T1S2"/>
<dbReference type="InterPro" id="IPR037121">
    <property type="entry name" value="Ribosomal_bL25_C"/>
</dbReference>
<sequence length="226" mass="25693">MFNLSAKIRKNIGKKAKFVREGDKIPAVVYGPKIKSLPLEINLEEFEKVFKETGESSLISLDIEGEKEKRLVLIHDFKKDSLTDKFLHVDFYQASLKEEVEVSVPLVFEGQSPAVKELGGTLVKIISEVKVKALPQNLPHEIEVNVENLKTFEDHILIKDLPVSKDVKILGKPGEIVASVAPPEKVEEELEKPLEEKVEEVEKVEEKKEEKVVEEEKTEREEKQSK</sequence>
<dbReference type="InterPro" id="IPR011035">
    <property type="entry name" value="Ribosomal_bL25/Gln-tRNA_synth"/>
</dbReference>
<keyword evidence="1 5" id="KW-0699">rRNA-binding</keyword>
<dbReference type="NCBIfam" id="TIGR00731">
    <property type="entry name" value="bL25_bact_ctc"/>
    <property type="match status" value="1"/>
</dbReference>
<dbReference type="Gene3D" id="2.40.240.10">
    <property type="entry name" value="Ribosomal Protein L25, Chain P"/>
    <property type="match status" value="1"/>
</dbReference>
<feature type="compositionally biased region" description="Basic and acidic residues" evidence="6">
    <location>
        <begin position="191"/>
        <end position="226"/>
    </location>
</feature>
<dbReference type="GO" id="GO:0022625">
    <property type="term" value="C:cytosolic large ribosomal subunit"/>
    <property type="evidence" value="ECO:0007669"/>
    <property type="project" value="TreeGrafter"/>
</dbReference>
<gene>
    <name evidence="5" type="primary">rplY</name>
    <name evidence="5" type="synonym">ctc</name>
    <name evidence="9" type="ORF">COU98_00610</name>
</gene>
<keyword evidence="3 5" id="KW-0689">Ribosomal protein</keyword>
<dbReference type="InterPro" id="IPR001021">
    <property type="entry name" value="Ribosomal_bL25_long"/>
</dbReference>
<evidence type="ECO:0000313" key="10">
    <source>
        <dbReference type="Proteomes" id="UP000236946"/>
    </source>
</evidence>
<dbReference type="InterPro" id="IPR020057">
    <property type="entry name" value="Ribosomal_bL25_b-dom"/>
</dbReference>
<name>A0A2H9T1S2_9BACT</name>
<dbReference type="CDD" id="cd00495">
    <property type="entry name" value="Ribosomal_L25_TL5_CTC"/>
    <property type="match status" value="1"/>
</dbReference>
<keyword evidence="2 5" id="KW-0694">RNA-binding</keyword>
<dbReference type="Gene3D" id="2.170.120.20">
    <property type="entry name" value="Ribosomal protein L25, beta domain"/>
    <property type="match status" value="1"/>
</dbReference>
<dbReference type="Pfam" id="PF01386">
    <property type="entry name" value="Ribosomal_L25p"/>
    <property type="match status" value="1"/>
</dbReference>
<reference evidence="10" key="1">
    <citation type="submission" date="2017-09" db="EMBL/GenBank/DDBJ databases">
        <title>Depth-based differentiation of microbial function through sediment-hosted aquifers and enrichment of novel symbionts in the deep terrestrial subsurface.</title>
        <authorList>
            <person name="Probst A.J."/>
            <person name="Ladd B."/>
            <person name="Jarett J.K."/>
            <person name="Geller-Mcgrath D.E."/>
            <person name="Sieber C.M.K."/>
            <person name="Emerson J.B."/>
            <person name="Anantharaman K."/>
            <person name="Thomas B.C."/>
            <person name="Malmstrom R."/>
            <person name="Stieglmeier M."/>
            <person name="Klingl A."/>
            <person name="Woyke T."/>
            <person name="Ryan C.M."/>
            <person name="Banfield J.F."/>
        </authorList>
    </citation>
    <scope>NUCLEOTIDE SEQUENCE [LARGE SCALE GENOMIC DNA]</scope>
</reference>
<comment type="similarity">
    <text evidence="5">Belongs to the bacterial ribosomal protein bL25 family. CTC subfamily.</text>
</comment>
<feature type="region of interest" description="Disordered" evidence="6">
    <location>
        <begin position="183"/>
        <end position="226"/>
    </location>
</feature>
<dbReference type="InterPro" id="IPR020056">
    <property type="entry name" value="Rbsml_bL25/Gln-tRNA_synth_N"/>
</dbReference>
<dbReference type="EMBL" id="PFEN01000012">
    <property type="protein sequence ID" value="PJE69695.1"/>
    <property type="molecule type" value="Genomic_DNA"/>
</dbReference>
<dbReference type="InterPro" id="IPR029751">
    <property type="entry name" value="Ribosomal_L25_dom"/>
</dbReference>
<evidence type="ECO:0000259" key="8">
    <source>
        <dbReference type="Pfam" id="PF14693"/>
    </source>
</evidence>
<comment type="function">
    <text evidence="5">This is one of the proteins that binds to the 5S RNA in the ribosome where it forms part of the central protuberance.</text>
</comment>
<protein>
    <recommendedName>
        <fullName evidence="5">Large ribosomal subunit protein bL25</fullName>
    </recommendedName>
    <alternativeName>
        <fullName evidence="5">General stress protein CTC</fullName>
    </alternativeName>
</protein>
<feature type="domain" description="Large ribosomal subunit protein bL25 L25" evidence="7">
    <location>
        <begin position="4"/>
        <end position="91"/>
    </location>
</feature>
<feature type="domain" description="Large ribosomal subunit protein bL25 beta" evidence="8">
    <location>
        <begin position="99"/>
        <end position="183"/>
    </location>
</feature>
<accession>A0A2H9T1S2</accession>